<reference evidence="8" key="1">
    <citation type="journal article" date="2020" name="Stud. Mycol.">
        <title>101 Dothideomycetes genomes: a test case for predicting lifestyles and emergence of pathogens.</title>
        <authorList>
            <person name="Haridas S."/>
            <person name="Albert R."/>
            <person name="Binder M."/>
            <person name="Bloem J."/>
            <person name="Labutti K."/>
            <person name="Salamov A."/>
            <person name="Andreopoulos B."/>
            <person name="Baker S."/>
            <person name="Barry K."/>
            <person name="Bills G."/>
            <person name="Bluhm B."/>
            <person name="Cannon C."/>
            <person name="Castanera R."/>
            <person name="Culley D."/>
            <person name="Daum C."/>
            <person name="Ezra D."/>
            <person name="Gonzalez J."/>
            <person name="Henrissat B."/>
            <person name="Kuo A."/>
            <person name="Liang C."/>
            <person name="Lipzen A."/>
            <person name="Lutzoni F."/>
            <person name="Magnuson J."/>
            <person name="Mondo S."/>
            <person name="Nolan M."/>
            <person name="Ohm R."/>
            <person name="Pangilinan J."/>
            <person name="Park H.-J."/>
            <person name="Ramirez L."/>
            <person name="Alfaro M."/>
            <person name="Sun H."/>
            <person name="Tritt A."/>
            <person name="Yoshinaga Y."/>
            <person name="Zwiers L.-H."/>
            <person name="Turgeon B."/>
            <person name="Goodwin S."/>
            <person name="Spatafora J."/>
            <person name="Crous P."/>
            <person name="Grigoriev I."/>
        </authorList>
    </citation>
    <scope>NUCLEOTIDE SEQUENCE</scope>
    <source>
        <strain evidence="8">ATCC 36951</strain>
    </source>
</reference>
<dbReference type="GeneID" id="54557391"/>
<proteinExistence type="inferred from homology"/>
<evidence type="ECO:0000313" key="9">
    <source>
        <dbReference type="Proteomes" id="UP000799537"/>
    </source>
</evidence>
<accession>A0A6A6CZ82</accession>
<dbReference type="InterPro" id="IPR016024">
    <property type="entry name" value="ARM-type_fold"/>
</dbReference>
<dbReference type="Proteomes" id="UP000799537">
    <property type="component" value="Unassembled WGS sequence"/>
</dbReference>
<keyword evidence="9" id="KW-1185">Reference proteome</keyword>
<comment type="function">
    <text evidence="1 5">Component of the RIX1 complex required for processing of ITS2 sequences from 35S pre-rRNA.</text>
</comment>
<feature type="domain" description="Pre-rRNA-processing protein Ipi1 N-terminal" evidence="7">
    <location>
        <begin position="134"/>
        <end position="232"/>
    </location>
</feature>
<evidence type="ECO:0000256" key="4">
    <source>
        <dbReference type="ARBA" id="ARBA00023242"/>
    </source>
</evidence>
<dbReference type="InterPro" id="IPR024679">
    <property type="entry name" value="Ipi1_N"/>
</dbReference>
<keyword evidence="5" id="KW-0690">Ribosome biogenesis</keyword>
<evidence type="ECO:0000256" key="5">
    <source>
        <dbReference type="RuleBase" id="RU368021"/>
    </source>
</evidence>
<dbReference type="OrthoDB" id="361362at2759"/>
<evidence type="ECO:0000256" key="6">
    <source>
        <dbReference type="SAM" id="MobiDB-lite"/>
    </source>
</evidence>
<gene>
    <name evidence="8" type="ORF">M409DRAFT_17580</name>
</gene>
<comment type="subcellular location">
    <subcellularLocation>
        <location evidence="2 5">Nucleus</location>
    </subcellularLocation>
</comment>
<dbReference type="GO" id="GO:0005634">
    <property type="term" value="C:nucleus"/>
    <property type="evidence" value="ECO:0007669"/>
    <property type="project" value="UniProtKB-SubCell"/>
</dbReference>
<evidence type="ECO:0000259" key="7">
    <source>
        <dbReference type="Pfam" id="PF12333"/>
    </source>
</evidence>
<dbReference type="AlphaFoldDB" id="A0A6A6CZ82"/>
<comment type="similarity">
    <text evidence="3 5">Belongs to the IPI1/TEX10 family.</text>
</comment>
<dbReference type="SUPFAM" id="SSF48371">
    <property type="entry name" value="ARM repeat"/>
    <property type="match status" value="1"/>
</dbReference>
<dbReference type="GO" id="GO:0006364">
    <property type="term" value="P:rRNA processing"/>
    <property type="evidence" value="ECO:0007669"/>
    <property type="project" value="UniProtKB-UniRule"/>
</dbReference>
<evidence type="ECO:0000256" key="3">
    <source>
        <dbReference type="ARBA" id="ARBA00006427"/>
    </source>
</evidence>
<name>A0A6A6CZ82_ZASCE</name>
<comment type="subunit">
    <text evidence="5">Component of the RIX1 complex.</text>
</comment>
<dbReference type="PANTHER" id="PTHR16056">
    <property type="entry name" value="REGULATOR OF MICROTUBULE DYNAMICS PROTEIN"/>
    <property type="match status" value="1"/>
</dbReference>
<evidence type="ECO:0000256" key="2">
    <source>
        <dbReference type="ARBA" id="ARBA00004123"/>
    </source>
</evidence>
<evidence type="ECO:0000313" key="8">
    <source>
        <dbReference type="EMBL" id="KAF2172345.1"/>
    </source>
</evidence>
<keyword evidence="5" id="KW-0698">rRNA processing</keyword>
<dbReference type="RefSeq" id="XP_033673234.1">
    <property type="nucleotide sequence ID" value="XM_033804119.1"/>
</dbReference>
<feature type="region of interest" description="Disordered" evidence="6">
    <location>
        <begin position="1"/>
        <end position="34"/>
    </location>
</feature>
<sequence length="338" mass="36754">MGSSSKKKKEKKQDFQKPKLKVGKARPKNTNATDTSFSAKSIVLKQQNLSESGRDASTLFSHNLSLLSSKNDVQRRDALTYLTAAVATNLDGLPQPLSTVLGKAQPLILDGNSSVRQQLLKLLKVLPKDEIGSLEQTLLYTRAGLTHLSTDIRLTALDVLDWLLETNGHAVMSVAGSWIKTLQTFQNLLSWQNVPTATPTPTDGNWSSAKSTSNLGSSKLLVHQLNSLSHFLSTGLTKSPPDPSAQQRQAAACFPLHQTSAHLLLTKSNSFAHLNLFGAPRDVESEVYEDAEERVNIFVDMKMDSAFRHGVSEVKRAGGEVGRAAAMVDKALKLVEVS</sequence>
<keyword evidence="4 5" id="KW-0539">Nucleus</keyword>
<organism evidence="8 9">
    <name type="scientific">Zasmidium cellare ATCC 36951</name>
    <dbReference type="NCBI Taxonomy" id="1080233"/>
    <lineage>
        <taxon>Eukaryota</taxon>
        <taxon>Fungi</taxon>
        <taxon>Dikarya</taxon>
        <taxon>Ascomycota</taxon>
        <taxon>Pezizomycotina</taxon>
        <taxon>Dothideomycetes</taxon>
        <taxon>Dothideomycetidae</taxon>
        <taxon>Mycosphaerellales</taxon>
        <taxon>Mycosphaerellaceae</taxon>
        <taxon>Zasmidium</taxon>
    </lineage>
</organism>
<dbReference type="EMBL" id="ML993581">
    <property type="protein sequence ID" value="KAF2172345.1"/>
    <property type="molecule type" value="Genomic_DNA"/>
</dbReference>
<feature type="compositionally biased region" description="Basic residues" evidence="6">
    <location>
        <begin position="18"/>
        <end position="27"/>
    </location>
</feature>
<protein>
    <recommendedName>
        <fullName evidence="5">Pre-rRNA-processing protein</fullName>
    </recommendedName>
</protein>
<feature type="compositionally biased region" description="Basic residues" evidence="6">
    <location>
        <begin position="1"/>
        <end position="10"/>
    </location>
</feature>
<dbReference type="Pfam" id="PF12333">
    <property type="entry name" value="Ipi1_N"/>
    <property type="match status" value="1"/>
</dbReference>
<dbReference type="PANTHER" id="PTHR16056:SF2">
    <property type="entry name" value="TESTIS-EXPRESSED PROTEIN 10"/>
    <property type="match status" value="1"/>
</dbReference>
<evidence type="ECO:0000256" key="1">
    <source>
        <dbReference type="ARBA" id="ARBA00002355"/>
    </source>
</evidence>
<dbReference type="GO" id="GO:0120330">
    <property type="term" value="C:rixosome complex"/>
    <property type="evidence" value="ECO:0007669"/>
    <property type="project" value="UniProtKB-UniRule"/>
</dbReference>